<comment type="subcellular location">
    <subcellularLocation>
        <location evidence="6">Cytoplasm</location>
    </subcellularLocation>
    <subcellularLocation>
        <location evidence="6">Nucleus</location>
    </subcellularLocation>
</comment>
<comment type="similarity">
    <text evidence="2 6">Belongs to the ELP1/IKA1 family.</text>
</comment>
<evidence type="ECO:0000256" key="2">
    <source>
        <dbReference type="ARBA" id="ARBA00006086"/>
    </source>
</evidence>
<dbReference type="InterPro" id="IPR056165">
    <property type="entry name" value="Beta-prop_ELP1_2nd"/>
</dbReference>
<keyword evidence="3 6" id="KW-0963">Cytoplasm</keyword>
<dbReference type="Proteomes" id="UP000828390">
    <property type="component" value="Unassembled WGS sequence"/>
</dbReference>
<dbReference type="GO" id="GO:0002926">
    <property type="term" value="P:tRNA wobble base 5-methoxycarbonylmethyl-2-thiouridinylation"/>
    <property type="evidence" value="ECO:0007669"/>
    <property type="project" value="TreeGrafter"/>
</dbReference>
<evidence type="ECO:0000259" key="7">
    <source>
        <dbReference type="Pfam" id="PF04762"/>
    </source>
</evidence>
<dbReference type="InterPro" id="IPR015943">
    <property type="entry name" value="WD40/YVTN_repeat-like_dom_sf"/>
</dbReference>
<reference evidence="12" key="2">
    <citation type="submission" date="2020-11" db="EMBL/GenBank/DDBJ databases">
        <authorList>
            <person name="McCartney M.A."/>
            <person name="Auch B."/>
            <person name="Kono T."/>
            <person name="Mallez S."/>
            <person name="Becker A."/>
            <person name="Gohl D.M."/>
            <person name="Silverstein K.A.T."/>
            <person name="Koren S."/>
            <person name="Bechman K.B."/>
            <person name="Herman A."/>
            <person name="Abrahante J.E."/>
            <person name="Garbe J."/>
        </authorList>
    </citation>
    <scope>NUCLEOTIDE SEQUENCE</scope>
    <source>
        <strain evidence="12">Duluth1</strain>
        <tissue evidence="12">Whole animal</tissue>
    </source>
</reference>
<comment type="pathway">
    <text evidence="1">tRNA modification; 5-methoxycarbonylmethyl-2-thiouridine-tRNA biosynthesis.</text>
</comment>
<organism evidence="12 13">
    <name type="scientific">Dreissena polymorpha</name>
    <name type="common">Zebra mussel</name>
    <name type="synonym">Mytilus polymorpha</name>
    <dbReference type="NCBI Taxonomy" id="45954"/>
    <lineage>
        <taxon>Eukaryota</taxon>
        <taxon>Metazoa</taxon>
        <taxon>Spiralia</taxon>
        <taxon>Lophotrochozoa</taxon>
        <taxon>Mollusca</taxon>
        <taxon>Bivalvia</taxon>
        <taxon>Autobranchia</taxon>
        <taxon>Heteroconchia</taxon>
        <taxon>Euheterodonta</taxon>
        <taxon>Imparidentia</taxon>
        <taxon>Neoheterodontei</taxon>
        <taxon>Myida</taxon>
        <taxon>Dreissenoidea</taxon>
        <taxon>Dreissenidae</taxon>
        <taxon>Dreissena</taxon>
    </lineage>
</organism>
<evidence type="ECO:0000259" key="9">
    <source>
        <dbReference type="Pfam" id="PF23878"/>
    </source>
</evidence>
<dbReference type="PANTHER" id="PTHR12747">
    <property type="entry name" value="ELONGATOR COMPLEX PROTEIN 1"/>
    <property type="match status" value="1"/>
</dbReference>
<keyword evidence="6" id="KW-0539">Nucleus</keyword>
<evidence type="ECO:0000259" key="8">
    <source>
        <dbReference type="Pfam" id="PF23797"/>
    </source>
</evidence>
<evidence type="ECO:0000259" key="11">
    <source>
        <dbReference type="Pfam" id="PF23936"/>
    </source>
</evidence>
<evidence type="ECO:0000256" key="6">
    <source>
        <dbReference type="PIRNR" id="PIRNR017233"/>
    </source>
</evidence>
<dbReference type="OrthoDB" id="40048at2759"/>
<comment type="caution">
    <text evidence="12">The sequence shown here is derived from an EMBL/GenBank/DDBJ whole genome shotgun (WGS) entry which is preliminary data.</text>
</comment>
<feature type="domain" description="ELP1 first N-terminal beta-propeller" evidence="7">
    <location>
        <begin position="1"/>
        <end position="346"/>
    </location>
</feature>
<dbReference type="SUPFAM" id="SSF69322">
    <property type="entry name" value="Tricorn protease domain 2"/>
    <property type="match status" value="1"/>
</dbReference>
<dbReference type="GO" id="GO:0005634">
    <property type="term" value="C:nucleus"/>
    <property type="evidence" value="ECO:0007669"/>
    <property type="project" value="UniProtKB-SubCell"/>
</dbReference>
<dbReference type="InterPro" id="IPR056169">
    <property type="entry name" value="HB_ELP1"/>
</dbReference>
<evidence type="ECO:0000259" key="10">
    <source>
        <dbReference type="Pfam" id="PF23925"/>
    </source>
</evidence>
<evidence type="ECO:0000256" key="4">
    <source>
        <dbReference type="ARBA" id="ARBA00022694"/>
    </source>
</evidence>
<dbReference type="PIRSF" id="PIRSF017233">
    <property type="entry name" value="IKAP"/>
    <property type="match status" value="1"/>
</dbReference>
<dbReference type="EMBL" id="JAIWYP010000004">
    <property type="protein sequence ID" value="KAH3836045.1"/>
    <property type="molecule type" value="Genomic_DNA"/>
</dbReference>
<name>A0A9D4KA83_DREPO</name>
<dbReference type="InterPro" id="IPR056164">
    <property type="entry name" value="Beta-prop_ELP1_1st"/>
</dbReference>
<dbReference type="Gene3D" id="2.130.10.10">
    <property type="entry name" value="YVTN repeat-like/Quinoprotein amine dehydrogenase"/>
    <property type="match status" value="1"/>
</dbReference>
<accession>A0A9D4KA83</accession>
<sequence length="1329" mass="149248">MRNLHLVSSLHQRLEDCVGAEHLAVNFDDGTVYCATERAVTAFQPATGEVVCSLDLSSVEDQREDARILGIHHLAEDQSLCIAITLGDILLWNLHSLQVECVGSVESGLTAMGWSPASEIICVTTGADTCILMTREFDPITELSLHPNTSGEAEFVQVGWGKKETQFHGSVGKQAAQVQPTEVKPVQDWDDRRPRISWRADGLFFAVSSIHRLTGARQVCVWTREGVHHSTSENVDGIEQALAWRPNGSLIATSQRKPNKHDIAFFEKNGLRHGEFTLPFSVNQVKVCEVSWNSNSSILAVWSEDLDSKHNTYIQLWTTGNYHWYLKQSLHFVGGEDRFGAVMWDVEQEYRLHIVMRSGAYHRYTWAWDTDTSTGRMSEDQAIVAVIDGASVLMTPTRHMVVPPPMSAYQLKLPKAVNHVVFAPSPRSNDVAVVMVDHSVAIYSFEGKPAGDGVQIEAAGGKGFQNCCQFPTLRGIVSITNLPDEHAYPLSLSHFKWVADDVIIFCAVVMETRPHSRLYRAKILPDTICVESSCRVESEVFGIAVDPETMCVAVQLEDGALLKYSVDDNLLLPWETANGQEVSLPVPCTQMAVCSIGNEMAVLGLTQRYRFYVNNVEVASNCTSMAVHDEFLLLTTLQHTVRCISRHTRVNALPSLSDGKAHPFDESIRRVERGSQIVVAVGEDTRLVLQMPRGNLETVHPRALVLTAVRKHLDKLQFNEAFMVMRKHRINMNLLYDHNPAAFISNVAMFVTQVAVVTHINLFLTDLLEEDVTVTMYTAAYERNKSLSAGSLQATPSSLCKVNTICDAVRKALIGIDENKYLLSILTTYVRKSKPELEQALQLVKKLRACTNELPHISAEEALRYLLFLVDVNELYDIALGTYDFDLVLMVAEKSQKDPKEYIPFLNELRRLESSYRMYTIDKHLKRYERALSHIVKCGDERFAECMLLINQHHLHVPALQLYPPHSQQYKNIAIGYAEVLSGKRRHDEAAIFYVKGEIWDMALTSFLACHQWQQVFCMTARLGYTQDREAAVARKLAEELKGRNRHSEAAVVLEQYAGDLEEAIVTLIQGTQWDEASRLMHKHKRTDFVETDFKPRLLESVDALLGNLESMKETFLKHNARLGVVRQEKERARLTFIESGGGGGVQEGDLFSDTSSATGESILSSAPSMSSSVYSKMSGRSVRNRRKAELKKWRLKEGSEFEDCALIASLAKIVKYVDGLRDEVRSLVRTLVMFNYDSKGAELQRQYDTFLTLIDSYLGEIWLEEDQEADVKPVLGPTTTANSIALSLQQGHGQQSESEEGTEKTDPIIKFAPVLQKDKKWKLYALET</sequence>
<keyword evidence="13" id="KW-1185">Reference proteome</keyword>
<dbReference type="Pfam" id="PF04762">
    <property type="entry name" value="Beta-prop_ELP1_1st"/>
    <property type="match status" value="1"/>
</dbReference>
<feature type="domain" description="ELP1 N-terminal second beta-propeller" evidence="8">
    <location>
        <begin position="386"/>
        <end position="678"/>
    </location>
</feature>
<evidence type="ECO:0000313" key="13">
    <source>
        <dbReference type="Proteomes" id="UP000828390"/>
    </source>
</evidence>
<comment type="function">
    <text evidence="6">Component of the elongator complex which is required for multiple tRNA modifications, including mcm5U (5-methoxycarbonylmethyl uridine), mcm5s2U (5-methoxycarbonylmethyl-2-thiouridine), and ncm5U (5-carbamoylmethyl uridine). The elongator complex catalyzes formation of carboxymethyluridine in the wobble base at position 34 in tRNAs.</text>
</comment>
<gene>
    <name evidence="12" type="ORF">DPMN_109414</name>
</gene>
<dbReference type="Pfam" id="PF23797">
    <property type="entry name" value="Beta-prop_ELP1_2nd"/>
    <property type="match status" value="1"/>
</dbReference>
<dbReference type="GO" id="GO:0000049">
    <property type="term" value="F:tRNA binding"/>
    <property type="evidence" value="ECO:0007669"/>
    <property type="project" value="TreeGrafter"/>
</dbReference>
<feature type="domain" description="ELP1 TPR" evidence="9">
    <location>
        <begin position="916"/>
        <end position="1079"/>
    </location>
</feature>
<evidence type="ECO:0000256" key="3">
    <source>
        <dbReference type="ARBA" id="ARBA00022490"/>
    </source>
</evidence>
<dbReference type="Pfam" id="PF23925">
    <property type="entry name" value="A-sol_ELP1"/>
    <property type="match status" value="1"/>
</dbReference>
<feature type="domain" description="ELP1 three-helical bundle" evidence="11">
    <location>
        <begin position="1088"/>
        <end position="1262"/>
    </location>
</feature>
<reference evidence="12" key="1">
    <citation type="journal article" date="2019" name="bioRxiv">
        <title>The Genome of the Zebra Mussel, Dreissena polymorpha: A Resource for Invasive Species Research.</title>
        <authorList>
            <person name="McCartney M.A."/>
            <person name="Auch B."/>
            <person name="Kono T."/>
            <person name="Mallez S."/>
            <person name="Zhang Y."/>
            <person name="Obille A."/>
            <person name="Becker A."/>
            <person name="Abrahante J.E."/>
            <person name="Garbe J."/>
            <person name="Badalamenti J.P."/>
            <person name="Herman A."/>
            <person name="Mangelson H."/>
            <person name="Liachko I."/>
            <person name="Sullivan S."/>
            <person name="Sone E.D."/>
            <person name="Koren S."/>
            <person name="Silverstein K.A.T."/>
            <person name="Beckman K.B."/>
            <person name="Gohl D.M."/>
        </authorList>
    </citation>
    <scope>NUCLEOTIDE SEQUENCE</scope>
    <source>
        <strain evidence="12">Duluth1</strain>
        <tissue evidence="12">Whole animal</tissue>
    </source>
</reference>
<evidence type="ECO:0000256" key="5">
    <source>
        <dbReference type="ARBA" id="ARBA00029535"/>
    </source>
</evidence>
<dbReference type="GO" id="GO:0005829">
    <property type="term" value="C:cytosol"/>
    <property type="evidence" value="ECO:0007669"/>
    <property type="project" value="TreeGrafter"/>
</dbReference>
<dbReference type="Pfam" id="PF23878">
    <property type="entry name" value="TPR_ELP1"/>
    <property type="match status" value="1"/>
</dbReference>
<dbReference type="InterPro" id="IPR056167">
    <property type="entry name" value="A-sol_ELP1"/>
</dbReference>
<protein>
    <recommendedName>
        <fullName evidence="5 6">Elongator complex protein 1</fullName>
    </recommendedName>
</protein>
<keyword evidence="4" id="KW-0819">tRNA processing</keyword>
<dbReference type="InterPro" id="IPR056166">
    <property type="entry name" value="TPR_ELP1"/>
</dbReference>
<proteinExistence type="inferred from homology"/>
<dbReference type="Pfam" id="PF23936">
    <property type="entry name" value="HB_ELP1"/>
    <property type="match status" value="1"/>
</dbReference>
<dbReference type="InterPro" id="IPR006849">
    <property type="entry name" value="Elp1"/>
</dbReference>
<feature type="domain" description="ELP1 alpha-solenoid" evidence="10">
    <location>
        <begin position="702"/>
        <end position="909"/>
    </location>
</feature>
<dbReference type="GO" id="GO:0033588">
    <property type="term" value="C:elongator holoenzyme complex"/>
    <property type="evidence" value="ECO:0007669"/>
    <property type="project" value="InterPro"/>
</dbReference>
<evidence type="ECO:0000313" key="12">
    <source>
        <dbReference type="EMBL" id="KAH3836045.1"/>
    </source>
</evidence>
<dbReference type="PANTHER" id="PTHR12747:SF0">
    <property type="entry name" value="ELONGATOR COMPLEX PROTEIN 1"/>
    <property type="match status" value="1"/>
</dbReference>
<evidence type="ECO:0000256" key="1">
    <source>
        <dbReference type="ARBA" id="ARBA00005043"/>
    </source>
</evidence>